<proteinExistence type="predicted"/>
<accession>A0A3S4M143</accession>
<evidence type="ECO:0000313" key="1">
    <source>
        <dbReference type="EMBL" id="VEB62560.1"/>
    </source>
</evidence>
<sequence>MSCISGERHIFDFKNMVNPRNAGQRVANRQTLVFIFGANFNVIPVTDNREGLIVVL</sequence>
<dbReference type="EMBL" id="LR134190">
    <property type="protein sequence ID" value="VEB62560.1"/>
    <property type="molecule type" value="Genomic_DNA"/>
</dbReference>
<organism evidence="1 2">
    <name type="scientific">Salmonella enterica I</name>
    <dbReference type="NCBI Taxonomy" id="59201"/>
    <lineage>
        <taxon>Bacteria</taxon>
        <taxon>Pseudomonadati</taxon>
        <taxon>Pseudomonadota</taxon>
        <taxon>Gammaproteobacteria</taxon>
        <taxon>Enterobacterales</taxon>
        <taxon>Enterobacteriaceae</taxon>
        <taxon>Salmonella</taxon>
    </lineage>
</organism>
<evidence type="ECO:0000313" key="2">
    <source>
        <dbReference type="Proteomes" id="UP000269208"/>
    </source>
</evidence>
<dbReference type="AlphaFoldDB" id="A0A3S4M143"/>
<dbReference type="Proteomes" id="UP000269208">
    <property type="component" value="Chromosome"/>
</dbReference>
<name>A0A3S4M143_SALET</name>
<protein>
    <submittedName>
        <fullName evidence="1">Uncharacterized protein</fullName>
    </submittedName>
</protein>
<gene>
    <name evidence="1" type="ORF">NCTC6754_07959</name>
</gene>
<reference evidence="1 2" key="1">
    <citation type="submission" date="2018-12" db="EMBL/GenBank/DDBJ databases">
        <authorList>
            <consortium name="Pathogen Informatics"/>
        </authorList>
    </citation>
    <scope>NUCLEOTIDE SEQUENCE [LARGE SCALE GENOMIC DNA]</scope>
    <source>
        <strain evidence="1 2">NCTC6754</strain>
    </source>
</reference>